<keyword evidence="3" id="KW-1185">Reference proteome</keyword>
<dbReference type="RefSeq" id="XP_017991252.1">
    <property type="nucleotide sequence ID" value="XM_018136518.1"/>
</dbReference>
<dbReference type="Proteomes" id="UP000037751">
    <property type="component" value="Unassembled WGS sequence"/>
</dbReference>
<protein>
    <submittedName>
        <fullName evidence="2">Uncharacterized protein</fullName>
    </submittedName>
</protein>
<organism evidence="2 3">
    <name type="scientific">Malassezia pachydermatis</name>
    <dbReference type="NCBI Taxonomy" id="77020"/>
    <lineage>
        <taxon>Eukaryota</taxon>
        <taxon>Fungi</taxon>
        <taxon>Dikarya</taxon>
        <taxon>Basidiomycota</taxon>
        <taxon>Ustilaginomycotina</taxon>
        <taxon>Malasseziomycetes</taxon>
        <taxon>Malasseziales</taxon>
        <taxon>Malasseziaceae</taxon>
        <taxon>Malassezia</taxon>
    </lineage>
</organism>
<dbReference type="AlphaFoldDB" id="A0A0M8MTR0"/>
<evidence type="ECO:0000313" key="3">
    <source>
        <dbReference type="Proteomes" id="UP000037751"/>
    </source>
</evidence>
<accession>A0A0M8MTR0</accession>
<dbReference type="VEuPathDB" id="FungiDB:Malapachy_2023"/>
<sequence>MDHLTENHVDWSWDVPHVDTLAQELAFIQGEWQGSTCVVGKSPETETVSRVSSPCPNPAWEAWDDACEALIGTDMDIAIHIEDLHSHSMKVGEEHVEEEEERDDRDDGELASLLMQVQDGLHEQFVVLRELRRLITQQENHIKQYRSDLQAYEDAATCPVPRHSISFDWHGDDETVTHLLASTPSCL</sequence>
<dbReference type="GeneID" id="28728393"/>
<keyword evidence="1" id="KW-0175">Coiled coil</keyword>
<evidence type="ECO:0000256" key="1">
    <source>
        <dbReference type="SAM" id="Coils"/>
    </source>
</evidence>
<reference evidence="2 3" key="1">
    <citation type="submission" date="2015-07" db="EMBL/GenBank/DDBJ databases">
        <title>Draft Genome Sequence of Malassezia furfur CBS1878 and Malassezia pachydermatis CBS1879.</title>
        <authorList>
            <person name="Triana S."/>
            <person name="Ohm R."/>
            <person name="Gonzalez A."/>
            <person name="DeCock H."/>
            <person name="Restrepo S."/>
            <person name="Celis A."/>
        </authorList>
    </citation>
    <scope>NUCLEOTIDE SEQUENCE [LARGE SCALE GENOMIC DNA]</scope>
    <source>
        <strain evidence="2 3">CBS 1879</strain>
    </source>
</reference>
<proteinExistence type="predicted"/>
<evidence type="ECO:0000313" key="2">
    <source>
        <dbReference type="EMBL" id="KOS13620.1"/>
    </source>
</evidence>
<comment type="caution">
    <text evidence="2">The sequence shown here is derived from an EMBL/GenBank/DDBJ whole genome shotgun (WGS) entry which is preliminary data.</text>
</comment>
<feature type="coiled-coil region" evidence="1">
    <location>
        <begin position="128"/>
        <end position="155"/>
    </location>
</feature>
<name>A0A0M8MTR0_9BASI</name>
<dbReference type="EMBL" id="LGAV01000005">
    <property type="protein sequence ID" value="KOS13620.1"/>
    <property type="molecule type" value="Genomic_DNA"/>
</dbReference>
<gene>
    <name evidence="2" type="ORF">Malapachy_2023</name>
</gene>